<organism evidence="5">
    <name type="scientific">Candidatus Methanosuratincola petrocarbonis</name>
    <name type="common">ex Vanwonterghem et al. 2016</name>
    <dbReference type="NCBI Taxonomy" id="1867261"/>
    <lineage>
        <taxon>Archaea</taxon>
        <taxon>Thermoproteota</taxon>
        <taxon>Methanosuratincolia</taxon>
        <taxon>Candidatus Methanomethylicales</taxon>
        <taxon>Candidatus Methanomethylicaceae</taxon>
        <taxon>Candidatus Methanosuratincola (ex Vanwonterghem et al. 2016)</taxon>
    </lineage>
</organism>
<dbReference type="Pfam" id="PF13365">
    <property type="entry name" value="Trypsin_2"/>
    <property type="match status" value="1"/>
</dbReference>
<dbReference type="InterPro" id="IPR001940">
    <property type="entry name" value="Peptidase_S1C"/>
</dbReference>
<dbReference type="PANTHER" id="PTHR43343:SF3">
    <property type="entry name" value="PROTEASE DO-LIKE 8, CHLOROPLASTIC"/>
    <property type="match status" value="1"/>
</dbReference>
<comment type="caution">
    <text evidence="5">The sequence shown here is derived from an EMBL/GenBank/DDBJ whole genome shotgun (WGS) entry which is preliminary data.</text>
</comment>
<reference evidence="5" key="1">
    <citation type="journal article" date="2020" name="mSystems">
        <title>Genome- and Community-Level Interaction Insights into Carbon Utilization and Element Cycling Functions of Hydrothermarchaeota in Hydrothermal Sediment.</title>
        <authorList>
            <person name="Zhou Z."/>
            <person name="Liu Y."/>
            <person name="Xu W."/>
            <person name="Pan J."/>
            <person name="Luo Z.H."/>
            <person name="Li M."/>
        </authorList>
    </citation>
    <scope>NUCLEOTIDE SEQUENCE [LARGE SCALE GENOMIC DNA]</scope>
    <source>
        <strain evidence="5">SpSt-1038</strain>
    </source>
</reference>
<dbReference type="PANTHER" id="PTHR43343">
    <property type="entry name" value="PEPTIDASE S12"/>
    <property type="match status" value="1"/>
</dbReference>
<keyword evidence="2" id="KW-0378">Hydrolase</keyword>
<dbReference type="SUPFAM" id="SSF50156">
    <property type="entry name" value="PDZ domain-like"/>
    <property type="match status" value="1"/>
</dbReference>
<dbReference type="PRINTS" id="PR00834">
    <property type="entry name" value="PROTEASES2C"/>
</dbReference>
<accession>A0A7J3UYJ6</accession>
<evidence type="ECO:0000256" key="2">
    <source>
        <dbReference type="ARBA" id="ARBA00022801"/>
    </source>
</evidence>
<feature type="transmembrane region" description="Helical" evidence="3">
    <location>
        <begin position="12"/>
        <end position="30"/>
    </location>
</feature>
<dbReference type="Gene3D" id="2.30.42.10">
    <property type="match status" value="1"/>
</dbReference>
<protein>
    <submittedName>
        <fullName evidence="5">PDZ domain-containing protein</fullName>
    </submittedName>
</protein>
<dbReference type="Gene3D" id="2.40.10.120">
    <property type="match status" value="1"/>
</dbReference>
<evidence type="ECO:0000259" key="4">
    <source>
        <dbReference type="SMART" id="SM00228"/>
    </source>
</evidence>
<keyword evidence="3" id="KW-0812">Transmembrane</keyword>
<dbReference type="EMBL" id="DRVT01000022">
    <property type="protein sequence ID" value="HHI48935.1"/>
    <property type="molecule type" value="Genomic_DNA"/>
</dbReference>
<dbReference type="InterPro" id="IPR009003">
    <property type="entry name" value="Peptidase_S1_PA"/>
</dbReference>
<keyword evidence="3" id="KW-1133">Transmembrane helix</keyword>
<evidence type="ECO:0000313" key="5">
    <source>
        <dbReference type="EMBL" id="HHI48935.1"/>
    </source>
</evidence>
<dbReference type="InterPro" id="IPR036034">
    <property type="entry name" value="PDZ_sf"/>
</dbReference>
<dbReference type="InterPro" id="IPR051201">
    <property type="entry name" value="Chloro_Bact_Ser_Proteases"/>
</dbReference>
<dbReference type="GO" id="GO:0006508">
    <property type="term" value="P:proteolysis"/>
    <property type="evidence" value="ECO:0007669"/>
    <property type="project" value="UniProtKB-KW"/>
</dbReference>
<dbReference type="AlphaFoldDB" id="A0A7J3UYJ6"/>
<dbReference type="Pfam" id="PF13180">
    <property type="entry name" value="PDZ_2"/>
    <property type="match status" value="1"/>
</dbReference>
<dbReference type="SUPFAM" id="SSF50494">
    <property type="entry name" value="Trypsin-like serine proteases"/>
    <property type="match status" value="1"/>
</dbReference>
<gene>
    <name evidence="5" type="ORF">ENL91_02055</name>
</gene>
<sequence length="395" mass="41626">MSEPPRRQTTLALFIVVLVIGCFTGYYLGFNSQLESLNSRVSALETQLATLRSQAESTAPSNLYTYQTLVSLNPIYESVKDSVVTIKGLVRESGLFGIIYYSEVIGSGFVVNITGEPLIVTNYHVVDGMINGSATFINGEAYPFKVVGTDPYSDLAILRLQAPADLFKPLTVVSSKTLKVGDTVIAIGNPYGLQSTLTTGVVSQLERAIQTESSGNYLIAGLIQISTPINPGNSGGPLLDTQGRVVGITTAIISGSQNVGFAVPSDAVLREIYDLINKGSYSHPYLGVNGLSIDYPVAQATGLNITCGVLIQSVDAGSPASSSGLKGGTSTVVLAGQSIRIGGDVIIQVNDSPIKTMDDLSSYLEENTIPGQTVNLKIIRGGAELIVPVTLGIRR</sequence>
<evidence type="ECO:0000256" key="1">
    <source>
        <dbReference type="ARBA" id="ARBA00022670"/>
    </source>
</evidence>
<dbReference type="SMART" id="SM00228">
    <property type="entry name" value="PDZ"/>
    <property type="match status" value="1"/>
</dbReference>
<keyword evidence="1" id="KW-0645">Protease</keyword>
<dbReference type="GO" id="GO:0004252">
    <property type="term" value="F:serine-type endopeptidase activity"/>
    <property type="evidence" value="ECO:0007669"/>
    <property type="project" value="InterPro"/>
</dbReference>
<proteinExistence type="predicted"/>
<dbReference type="InterPro" id="IPR001478">
    <property type="entry name" value="PDZ"/>
</dbReference>
<dbReference type="PROSITE" id="PS51257">
    <property type="entry name" value="PROKAR_LIPOPROTEIN"/>
    <property type="match status" value="1"/>
</dbReference>
<name>A0A7J3UYJ6_9CREN</name>
<keyword evidence="3" id="KW-0472">Membrane</keyword>
<feature type="domain" description="PDZ" evidence="4">
    <location>
        <begin position="287"/>
        <end position="382"/>
    </location>
</feature>
<evidence type="ECO:0000256" key="3">
    <source>
        <dbReference type="SAM" id="Phobius"/>
    </source>
</evidence>